<dbReference type="EMBL" id="JBHUII010000011">
    <property type="protein sequence ID" value="MFD2207222.1"/>
    <property type="molecule type" value="Genomic_DNA"/>
</dbReference>
<evidence type="ECO:0000313" key="2">
    <source>
        <dbReference type="Proteomes" id="UP001597294"/>
    </source>
</evidence>
<name>A0ABW5BM66_9PROT</name>
<proteinExistence type="predicted"/>
<accession>A0ABW5BM66</accession>
<evidence type="ECO:0000313" key="1">
    <source>
        <dbReference type="EMBL" id="MFD2207222.1"/>
    </source>
</evidence>
<organism evidence="1 2">
    <name type="scientific">Kiloniella antarctica</name>
    <dbReference type="NCBI Taxonomy" id="1550907"/>
    <lineage>
        <taxon>Bacteria</taxon>
        <taxon>Pseudomonadati</taxon>
        <taxon>Pseudomonadota</taxon>
        <taxon>Alphaproteobacteria</taxon>
        <taxon>Rhodospirillales</taxon>
        <taxon>Kiloniellaceae</taxon>
        <taxon>Kiloniella</taxon>
    </lineage>
</organism>
<protein>
    <submittedName>
        <fullName evidence="1">Uncharacterized protein</fullName>
    </submittedName>
</protein>
<gene>
    <name evidence="1" type="ORF">ACFSKO_16460</name>
</gene>
<dbReference type="Proteomes" id="UP001597294">
    <property type="component" value="Unassembled WGS sequence"/>
</dbReference>
<keyword evidence="2" id="KW-1185">Reference proteome</keyword>
<dbReference type="RefSeq" id="WP_380253639.1">
    <property type="nucleotide sequence ID" value="NZ_JBHUII010000011.1"/>
</dbReference>
<comment type="caution">
    <text evidence="1">The sequence shown here is derived from an EMBL/GenBank/DDBJ whole genome shotgun (WGS) entry which is preliminary data.</text>
</comment>
<reference evidence="2" key="1">
    <citation type="journal article" date="2019" name="Int. J. Syst. Evol. Microbiol.">
        <title>The Global Catalogue of Microorganisms (GCM) 10K type strain sequencing project: providing services to taxonomists for standard genome sequencing and annotation.</title>
        <authorList>
            <consortium name="The Broad Institute Genomics Platform"/>
            <consortium name="The Broad Institute Genome Sequencing Center for Infectious Disease"/>
            <person name="Wu L."/>
            <person name="Ma J."/>
        </authorList>
    </citation>
    <scope>NUCLEOTIDE SEQUENCE [LARGE SCALE GENOMIC DNA]</scope>
    <source>
        <strain evidence="2">CGMCC 4.7192</strain>
    </source>
</reference>
<sequence length="82" mass="9319">MNILFAAVIVLTSGEVVDLSDKVTDRIEVNLVRECKGDFDPSINWAAFHELRQRGVVPEFSMERCLEWGIIPPWTKKEEGEG</sequence>